<evidence type="ECO:0000256" key="4">
    <source>
        <dbReference type="PIRSR" id="PIRSR601613-1"/>
    </source>
</evidence>
<evidence type="ECO:0000313" key="7">
    <source>
        <dbReference type="Proteomes" id="UP000233398"/>
    </source>
</evidence>
<dbReference type="AlphaFoldDB" id="A0A2N0VLB9"/>
<feature type="binding site" evidence="4">
    <location>
        <position position="244"/>
    </location>
    <ligand>
        <name>substrate</name>
    </ligand>
</feature>
<dbReference type="EMBL" id="PISP01000001">
    <property type="protein sequence ID" value="PKD44998.1"/>
    <property type="molecule type" value="Genomic_DNA"/>
</dbReference>
<evidence type="ECO:0000256" key="1">
    <source>
        <dbReference type="ARBA" id="ARBA00001974"/>
    </source>
</evidence>
<dbReference type="SUPFAM" id="SSF54373">
    <property type="entry name" value="FAD-linked reductases, C-terminal domain"/>
    <property type="match status" value="1"/>
</dbReference>
<dbReference type="InterPro" id="IPR002937">
    <property type="entry name" value="Amino_oxidase"/>
</dbReference>
<dbReference type="InterPro" id="IPR001613">
    <property type="entry name" value="Flavin_amine_oxidase"/>
</dbReference>
<reference evidence="6 7" key="1">
    <citation type="submission" date="2017-11" db="EMBL/GenBank/DDBJ databases">
        <title>Rhodohalobacter 15182 sp. nov., isolated from a salt lake.</title>
        <authorList>
            <person name="Han S."/>
        </authorList>
    </citation>
    <scope>NUCLEOTIDE SEQUENCE [LARGE SCALE GENOMIC DNA]</scope>
    <source>
        <strain evidence="6 7">15182</strain>
    </source>
</reference>
<dbReference type="OrthoDB" id="56323at2"/>
<dbReference type="Gene3D" id="3.50.50.60">
    <property type="entry name" value="FAD/NAD(P)-binding domain"/>
    <property type="match status" value="2"/>
</dbReference>
<gene>
    <name evidence="6" type="ORF">CWD77_05950</name>
</gene>
<keyword evidence="7" id="KW-1185">Reference proteome</keyword>
<dbReference type="InterPro" id="IPR036188">
    <property type="entry name" value="FAD/NAD-bd_sf"/>
</dbReference>
<dbReference type="PRINTS" id="PR00757">
    <property type="entry name" value="AMINEOXDASEF"/>
</dbReference>
<evidence type="ECO:0000259" key="5">
    <source>
        <dbReference type="Pfam" id="PF01593"/>
    </source>
</evidence>
<feature type="binding site" evidence="4">
    <location>
        <position position="324"/>
    </location>
    <ligand>
        <name>FAD</name>
        <dbReference type="ChEBI" id="CHEBI:57692"/>
    </ligand>
</feature>
<evidence type="ECO:0000256" key="3">
    <source>
        <dbReference type="ARBA" id="ARBA00023002"/>
    </source>
</evidence>
<dbReference type="GO" id="GO:0016491">
    <property type="term" value="F:oxidoreductase activity"/>
    <property type="evidence" value="ECO:0007669"/>
    <property type="project" value="UniProtKB-KW"/>
</dbReference>
<dbReference type="InterPro" id="IPR050703">
    <property type="entry name" value="Flavin_MAO"/>
</dbReference>
<proteinExistence type="inferred from homology"/>
<comment type="caution">
    <text evidence="6">The sequence shown here is derived from an EMBL/GenBank/DDBJ whole genome shotgun (WGS) entry which is preliminary data.</text>
</comment>
<sequence>MNKEVIIIGGGLAGLTAAYLLEKKNISSTILEARDRLGGRIHTARPDDHKRMELGATWLGKQHKSLIQLLQELDLDLEEQHLGEKAFYEYISTSPPQLVQLPPNDDPTWRIKGGTDQLIGVLQDRLTQSDIRTGQIVLSIQETDKVEVRTQSTVYYADCVITTLPPKLLADRIDFTPALPKELRQISNQTHTWMGESIKVGLFYDEPFWLKADSSGTIMSNVGPVNEMYDHSDPEKKSFALKGFLNGAYHSVSREERKEIILNQLRKYYGDKVDGFIQYEETVWRNESFTFTDYSESVLPHQNNGHEIFGRTYWNGKLLFAGAETSPISPGYMDGAVESAKRVADQI</sequence>
<dbReference type="PANTHER" id="PTHR43563:SF1">
    <property type="entry name" value="AMINE OXIDASE [FLAVIN-CONTAINING] B"/>
    <property type="match status" value="1"/>
</dbReference>
<dbReference type="SUPFAM" id="SSF51905">
    <property type="entry name" value="FAD/NAD(P)-binding domain"/>
    <property type="match status" value="1"/>
</dbReference>
<comment type="similarity">
    <text evidence="2">Belongs to the flavin monoamine oxidase family.</text>
</comment>
<feature type="binding site" evidence="4">
    <location>
        <position position="137"/>
    </location>
    <ligand>
        <name>FAD</name>
        <dbReference type="ChEBI" id="CHEBI:57692"/>
    </ligand>
</feature>
<dbReference type="PANTHER" id="PTHR43563">
    <property type="entry name" value="AMINE OXIDASE"/>
    <property type="match status" value="1"/>
</dbReference>
<feature type="domain" description="Amine oxidase" evidence="5">
    <location>
        <begin position="12"/>
        <end position="91"/>
    </location>
</feature>
<evidence type="ECO:0000256" key="2">
    <source>
        <dbReference type="ARBA" id="ARBA00005995"/>
    </source>
</evidence>
<protein>
    <recommendedName>
        <fullName evidence="5">Amine oxidase domain-containing protein</fullName>
    </recommendedName>
</protein>
<keyword evidence="3" id="KW-0560">Oxidoreductase</keyword>
<dbReference type="Proteomes" id="UP000233398">
    <property type="component" value="Unassembled WGS sequence"/>
</dbReference>
<accession>A0A2N0VLB9</accession>
<name>A0A2N0VLB9_9BACT</name>
<dbReference type="RefSeq" id="WP_101072343.1">
    <property type="nucleotide sequence ID" value="NZ_PISP01000001.1"/>
</dbReference>
<organism evidence="6 7">
    <name type="scientific">Rhodohalobacter barkolensis</name>
    <dbReference type="NCBI Taxonomy" id="2053187"/>
    <lineage>
        <taxon>Bacteria</taxon>
        <taxon>Pseudomonadati</taxon>
        <taxon>Balneolota</taxon>
        <taxon>Balneolia</taxon>
        <taxon>Balneolales</taxon>
        <taxon>Balneolaceae</taxon>
        <taxon>Rhodohalobacter</taxon>
    </lineage>
</organism>
<dbReference type="Pfam" id="PF01593">
    <property type="entry name" value="Amino_oxidase"/>
    <property type="match status" value="2"/>
</dbReference>
<feature type="domain" description="Amine oxidase" evidence="5">
    <location>
        <begin position="101"/>
        <end position="347"/>
    </location>
</feature>
<comment type="cofactor">
    <cofactor evidence="1">
        <name>FAD</name>
        <dbReference type="ChEBI" id="CHEBI:57692"/>
    </cofactor>
</comment>
<evidence type="ECO:0000313" key="6">
    <source>
        <dbReference type="EMBL" id="PKD44998.1"/>
    </source>
</evidence>